<organism evidence="1 2">
    <name type="scientific">Paenibacillus methanolicus</name>
    <dbReference type="NCBI Taxonomy" id="582686"/>
    <lineage>
        <taxon>Bacteria</taxon>
        <taxon>Bacillati</taxon>
        <taxon>Bacillota</taxon>
        <taxon>Bacilli</taxon>
        <taxon>Bacillales</taxon>
        <taxon>Paenibacillaceae</taxon>
        <taxon>Paenibacillus</taxon>
    </lineage>
</organism>
<evidence type="ECO:0000313" key="1">
    <source>
        <dbReference type="EMBL" id="TYP79614.1"/>
    </source>
</evidence>
<protein>
    <submittedName>
        <fullName evidence="1">Uncharacterized protein</fullName>
    </submittedName>
</protein>
<gene>
    <name evidence="1" type="ORF">BCM02_101734</name>
</gene>
<dbReference type="AlphaFoldDB" id="A0A5S5CJB5"/>
<keyword evidence="2" id="KW-1185">Reference proteome</keyword>
<comment type="caution">
    <text evidence="1">The sequence shown here is derived from an EMBL/GenBank/DDBJ whole genome shotgun (WGS) entry which is preliminary data.</text>
</comment>
<proteinExistence type="predicted"/>
<dbReference type="RefSeq" id="WP_148927659.1">
    <property type="nucleotide sequence ID" value="NZ_VNHS01000001.1"/>
</dbReference>
<reference evidence="1 2" key="1">
    <citation type="submission" date="2019-07" db="EMBL/GenBank/DDBJ databases">
        <title>Genomic Encyclopedia of Type Strains, Phase III (KMG-III): the genomes of soil and plant-associated and newly described type strains.</title>
        <authorList>
            <person name="Whitman W."/>
        </authorList>
    </citation>
    <scope>NUCLEOTIDE SEQUENCE [LARGE SCALE GENOMIC DNA]</scope>
    <source>
        <strain evidence="1 2">BL24</strain>
    </source>
</reference>
<dbReference type="OrthoDB" id="2629178at2"/>
<name>A0A5S5CJB5_9BACL</name>
<evidence type="ECO:0000313" key="2">
    <source>
        <dbReference type="Proteomes" id="UP000323257"/>
    </source>
</evidence>
<dbReference type="Proteomes" id="UP000323257">
    <property type="component" value="Unassembled WGS sequence"/>
</dbReference>
<dbReference type="EMBL" id="VNHS01000001">
    <property type="protein sequence ID" value="TYP79614.1"/>
    <property type="molecule type" value="Genomic_DNA"/>
</dbReference>
<sequence>MIVFDVIVDGKVKETLRPVNQRLKEIQLYVKSESARLIEKYGSNVQLNRRMLYK</sequence>
<accession>A0A5S5CJB5</accession>